<dbReference type="Pfam" id="PF16810">
    <property type="entry name" value="RXLR"/>
    <property type="match status" value="1"/>
</dbReference>
<feature type="chain" id="PRO_5044992239" description="RxLR effector protein" evidence="5">
    <location>
        <begin position="20"/>
        <end position="156"/>
    </location>
</feature>
<keyword evidence="4 5" id="KW-0732">Signal</keyword>
<evidence type="ECO:0000313" key="6">
    <source>
        <dbReference type="EMBL" id="OWZ02101.1"/>
    </source>
</evidence>
<comment type="subcellular location">
    <subcellularLocation>
        <location evidence="1 5">Secreted</location>
    </subcellularLocation>
</comment>
<feature type="signal peptide" evidence="5">
    <location>
        <begin position="1"/>
        <end position="19"/>
    </location>
</feature>
<evidence type="ECO:0000313" key="7">
    <source>
        <dbReference type="Proteomes" id="UP000198211"/>
    </source>
</evidence>
<comment type="domain">
    <text evidence="5">The RxLR-dEER motif acts to carry the protein into the host cell cytoplasm through binding to cell surface phosphatidylinositol-3-phosphate.</text>
</comment>
<gene>
    <name evidence="6" type="ORF">PHMEG_00026397</name>
</gene>
<dbReference type="AlphaFoldDB" id="A0A225V9D2"/>
<organism evidence="6 7">
    <name type="scientific">Phytophthora megakarya</name>
    <dbReference type="NCBI Taxonomy" id="4795"/>
    <lineage>
        <taxon>Eukaryota</taxon>
        <taxon>Sar</taxon>
        <taxon>Stramenopiles</taxon>
        <taxon>Oomycota</taxon>
        <taxon>Peronosporomycetes</taxon>
        <taxon>Peronosporales</taxon>
        <taxon>Peronosporaceae</taxon>
        <taxon>Phytophthora</taxon>
    </lineage>
</organism>
<sequence length="156" mass="17748">MYLVLAVAILSGCISSVAARSIPHTTAETKHQSIASFQIVDNGNRFLRGHDDADEEERATTNVANQARIWFTNTKFAQAVKTLLVAILLKLKNPPNRLFVKMGVHPDEVYKTLGLKQSMRKAYMYGGWVKVKKSASYKKWRSYQKEWIAKNSDIRM</sequence>
<protein>
    <recommendedName>
        <fullName evidence="5">RxLR effector protein</fullName>
    </recommendedName>
</protein>
<comment type="similarity">
    <text evidence="2 5">Belongs to the RxLR effector family.</text>
</comment>
<proteinExistence type="inferred from homology"/>
<keyword evidence="3 5" id="KW-0964">Secreted</keyword>
<dbReference type="Proteomes" id="UP000198211">
    <property type="component" value="Unassembled WGS sequence"/>
</dbReference>
<reference evidence="7" key="1">
    <citation type="submission" date="2017-03" db="EMBL/GenBank/DDBJ databases">
        <title>Phytopthora megakarya and P. palmivora, two closely related causual agents of cacao black pod achieved similar genome size and gene model numbers by different mechanisms.</title>
        <authorList>
            <person name="Ali S."/>
            <person name="Shao J."/>
            <person name="Larry D.J."/>
            <person name="Kronmiller B."/>
            <person name="Shen D."/>
            <person name="Strem M.D."/>
            <person name="Melnick R.L."/>
            <person name="Guiltinan M.J."/>
            <person name="Tyler B.M."/>
            <person name="Meinhardt L.W."/>
            <person name="Bailey B.A."/>
        </authorList>
    </citation>
    <scope>NUCLEOTIDE SEQUENCE [LARGE SCALE GENOMIC DNA]</scope>
    <source>
        <strain evidence="7">zdho120</strain>
    </source>
</reference>
<accession>A0A225V9D2</accession>
<comment type="caution">
    <text evidence="6">The sequence shown here is derived from an EMBL/GenBank/DDBJ whole genome shotgun (WGS) entry which is preliminary data.</text>
</comment>
<evidence type="ECO:0000256" key="4">
    <source>
        <dbReference type="ARBA" id="ARBA00022729"/>
    </source>
</evidence>
<dbReference type="EMBL" id="NBNE01006397">
    <property type="protein sequence ID" value="OWZ02101.1"/>
    <property type="molecule type" value="Genomic_DNA"/>
</dbReference>
<dbReference type="InterPro" id="IPR031825">
    <property type="entry name" value="RXLR"/>
</dbReference>
<name>A0A225V9D2_9STRA</name>
<evidence type="ECO:0000256" key="3">
    <source>
        <dbReference type="ARBA" id="ARBA00022525"/>
    </source>
</evidence>
<evidence type="ECO:0000256" key="1">
    <source>
        <dbReference type="ARBA" id="ARBA00004613"/>
    </source>
</evidence>
<evidence type="ECO:0000256" key="2">
    <source>
        <dbReference type="ARBA" id="ARBA00010400"/>
    </source>
</evidence>
<keyword evidence="7" id="KW-1185">Reference proteome</keyword>
<comment type="function">
    <text evidence="5">Effector that suppresses plant defense responses during pathogen infection.</text>
</comment>
<evidence type="ECO:0000256" key="5">
    <source>
        <dbReference type="RuleBase" id="RU367124"/>
    </source>
</evidence>